<keyword evidence="10" id="KW-1185">Reference proteome</keyword>
<feature type="transmembrane region" description="Helical" evidence="8">
    <location>
        <begin position="213"/>
        <end position="234"/>
    </location>
</feature>
<name>A0ABX1JLD0_9MICC</name>
<reference evidence="9 10" key="1">
    <citation type="submission" date="2020-04" db="EMBL/GenBank/DDBJ databases">
        <authorList>
            <person name="Liu S."/>
        </authorList>
    </citation>
    <scope>NUCLEOTIDE SEQUENCE [LARGE SCALE GENOMIC DNA]</scope>
    <source>
        <strain evidence="9 10">CGMCC 1.15091</strain>
    </source>
</reference>
<keyword evidence="5 8" id="KW-0812">Transmembrane</keyword>
<feature type="transmembrane region" description="Helical" evidence="8">
    <location>
        <begin position="254"/>
        <end position="284"/>
    </location>
</feature>
<protein>
    <submittedName>
        <fullName evidence="9">Iron chelate uptake ABC transporter family permease subunit</fullName>
    </submittedName>
</protein>
<dbReference type="EMBL" id="JAAZSR010000046">
    <property type="protein sequence ID" value="NKX49893.1"/>
    <property type="molecule type" value="Genomic_DNA"/>
</dbReference>
<organism evidence="9 10">
    <name type="scientific">Arthrobacter deserti</name>
    <dbReference type="NCBI Taxonomy" id="1742687"/>
    <lineage>
        <taxon>Bacteria</taxon>
        <taxon>Bacillati</taxon>
        <taxon>Actinomycetota</taxon>
        <taxon>Actinomycetes</taxon>
        <taxon>Micrococcales</taxon>
        <taxon>Micrococcaceae</taxon>
        <taxon>Arthrobacter</taxon>
    </lineage>
</organism>
<comment type="similarity">
    <text evidence="2">Belongs to the binding-protein-dependent transport system permease family. FecCD subfamily.</text>
</comment>
<evidence type="ECO:0000256" key="5">
    <source>
        <dbReference type="ARBA" id="ARBA00022692"/>
    </source>
</evidence>
<sequence>MSVPALPEAPACTGSTGFLPRRRTLATGAWLAAAAAGLFFANVLLGSYLVSLPDFFRLLAGEQIPGAGFIVMENRLPRAVVGAMVGAALGLAGSIFQTMLRNPLASPDIIGISYGASAGAVAAMVVFGAAGFAVSASAMGGALAVGLLIYVLSHRHTGPANAASGRLILVGIGLAAILQSLVLYLLTRADIRTAQAALVWLTGSLNSSNWGRAAALAACLLVLLPAAAGLARSLRGLEMGDDTAAGLGVKVAPARLGLVAAAVLLAAAATAAAGPVASISFLSAPIARRLRGGRGSLAVSALVGTVIVLAADFAAANVLPQLVTGGAALPVGVVTGALGAPVLLWLLVPTNRVGRGG</sequence>
<dbReference type="InterPro" id="IPR000522">
    <property type="entry name" value="ABC_transptr_permease_BtuC"/>
</dbReference>
<feature type="transmembrane region" description="Helical" evidence="8">
    <location>
        <begin position="327"/>
        <end position="348"/>
    </location>
</feature>
<dbReference type="Pfam" id="PF01032">
    <property type="entry name" value="FecCD"/>
    <property type="match status" value="1"/>
</dbReference>
<proteinExistence type="inferred from homology"/>
<keyword evidence="4" id="KW-1003">Cell membrane</keyword>
<keyword evidence="7 8" id="KW-0472">Membrane</keyword>
<feature type="transmembrane region" description="Helical" evidence="8">
    <location>
        <begin position="29"/>
        <end position="50"/>
    </location>
</feature>
<accession>A0ABX1JLD0</accession>
<dbReference type="SUPFAM" id="SSF81345">
    <property type="entry name" value="ABC transporter involved in vitamin B12 uptake, BtuC"/>
    <property type="match status" value="1"/>
</dbReference>
<feature type="transmembrane region" description="Helical" evidence="8">
    <location>
        <begin position="163"/>
        <end position="186"/>
    </location>
</feature>
<evidence type="ECO:0000256" key="8">
    <source>
        <dbReference type="SAM" id="Phobius"/>
    </source>
</evidence>
<dbReference type="InterPro" id="IPR037294">
    <property type="entry name" value="ABC_BtuC-like"/>
</dbReference>
<evidence type="ECO:0000256" key="1">
    <source>
        <dbReference type="ARBA" id="ARBA00004651"/>
    </source>
</evidence>
<dbReference type="PANTHER" id="PTHR30472:SF24">
    <property type="entry name" value="FERRIC ENTEROBACTIN TRANSPORT SYSTEM PERMEASE PROTEIN FEPG"/>
    <property type="match status" value="1"/>
</dbReference>
<gene>
    <name evidence="9" type="ORF">HER39_04750</name>
</gene>
<dbReference type="Gene3D" id="1.10.3470.10">
    <property type="entry name" value="ABC transporter involved in vitamin B12 uptake, BtuC"/>
    <property type="match status" value="1"/>
</dbReference>
<comment type="subcellular location">
    <subcellularLocation>
        <location evidence="1">Cell membrane</location>
        <topology evidence="1">Multi-pass membrane protein</topology>
    </subcellularLocation>
</comment>
<dbReference type="PANTHER" id="PTHR30472">
    <property type="entry name" value="FERRIC ENTEROBACTIN TRANSPORT SYSTEM PERMEASE PROTEIN"/>
    <property type="match status" value="1"/>
</dbReference>
<evidence type="ECO:0000256" key="4">
    <source>
        <dbReference type="ARBA" id="ARBA00022475"/>
    </source>
</evidence>
<comment type="caution">
    <text evidence="9">The sequence shown here is derived from an EMBL/GenBank/DDBJ whole genome shotgun (WGS) entry which is preliminary data.</text>
</comment>
<evidence type="ECO:0000313" key="10">
    <source>
        <dbReference type="Proteomes" id="UP000523795"/>
    </source>
</evidence>
<evidence type="ECO:0000256" key="2">
    <source>
        <dbReference type="ARBA" id="ARBA00007935"/>
    </source>
</evidence>
<evidence type="ECO:0000256" key="7">
    <source>
        <dbReference type="ARBA" id="ARBA00023136"/>
    </source>
</evidence>
<feature type="transmembrane region" description="Helical" evidence="8">
    <location>
        <begin position="79"/>
        <end position="100"/>
    </location>
</feature>
<evidence type="ECO:0000313" key="9">
    <source>
        <dbReference type="EMBL" id="NKX49893.1"/>
    </source>
</evidence>
<keyword evidence="6 8" id="KW-1133">Transmembrane helix</keyword>
<dbReference type="CDD" id="cd06550">
    <property type="entry name" value="TM_ABC_iron-siderophores_like"/>
    <property type="match status" value="1"/>
</dbReference>
<evidence type="ECO:0000256" key="6">
    <source>
        <dbReference type="ARBA" id="ARBA00022989"/>
    </source>
</evidence>
<keyword evidence="3" id="KW-0813">Transport</keyword>
<feature type="transmembrane region" description="Helical" evidence="8">
    <location>
        <begin position="121"/>
        <end position="151"/>
    </location>
</feature>
<dbReference type="Proteomes" id="UP000523795">
    <property type="component" value="Unassembled WGS sequence"/>
</dbReference>
<feature type="transmembrane region" description="Helical" evidence="8">
    <location>
        <begin position="296"/>
        <end position="315"/>
    </location>
</feature>
<evidence type="ECO:0000256" key="3">
    <source>
        <dbReference type="ARBA" id="ARBA00022448"/>
    </source>
</evidence>